<dbReference type="EMBL" id="JACIDS010000002">
    <property type="protein sequence ID" value="MBB3930092.1"/>
    <property type="molecule type" value="Genomic_DNA"/>
</dbReference>
<dbReference type="InterPro" id="IPR025662">
    <property type="entry name" value="Sigma_54_int_dom_ATP-bd_1"/>
</dbReference>
<evidence type="ECO:0000256" key="1">
    <source>
        <dbReference type="ARBA" id="ARBA00022553"/>
    </source>
</evidence>
<evidence type="ECO:0000259" key="10">
    <source>
        <dbReference type="PROSITE" id="PS50045"/>
    </source>
</evidence>
<gene>
    <name evidence="12" type="ORF">GGR25_001131</name>
</gene>
<dbReference type="CDD" id="cd00009">
    <property type="entry name" value="AAA"/>
    <property type="match status" value="1"/>
</dbReference>
<dbReference type="AlphaFoldDB" id="A0A840AKH6"/>
<dbReference type="PANTHER" id="PTHR32071">
    <property type="entry name" value="TRANSCRIPTIONAL REGULATORY PROTEIN"/>
    <property type="match status" value="1"/>
</dbReference>
<dbReference type="InterPro" id="IPR001789">
    <property type="entry name" value="Sig_transdc_resp-reg_receiver"/>
</dbReference>
<comment type="caution">
    <text evidence="12">The sequence shown here is derived from an EMBL/GenBank/DDBJ whole genome shotgun (WGS) entry which is preliminary data.</text>
</comment>
<keyword evidence="4" id="KW-0902">Two-component regulatory system</keyword>
<dbReference type="InterPro" id="IPR002078">
    <property type="entry name" value="Sigma_54_int"/>
</dbReference>
<dbReference type="Pfam" id="PF00158">
    <property type="entry name" value="Sigma54_activat"/>
    <property type="match status" value="1"/>
</dbReference>
<evidence type="ECO:0000256" key="2">
    <source>
        <dbReference type="ARBA" id="ARBA00022741"/>
    </source>
</evidence>
<evidence type="ECO:0000256" key="5">
    <source>
        <dbReference type="ARBA" id="ARBA00023015"/>
    </source>
</evidence>
<dbReference type="PROSITE" id="PS50045">
    <property type="entry name" value="SIGMA54_INTERACT_4"/>
    <property type="match status" value="1"/>
</dbReference>
<evidence type="ECO:0000256" key="9">
    <source>
        <dbReference type="PROSITE-ProRule" id="PRU00169"/>
    </source>
</evidence>
<evidence type="ECO:0000259" key="11">
    <source>
        <dbReference type="PROSITE" id="PS50110"/>
    </source>
</evidence>
<organism evidence="12 13">
    <name type="scientific">Kaistia hirudinis</name>
    <dbReference type="NCBI Taxonomy" id="1293440"/>
    <lineage>
        <taxon>Bacteria</taxon>
        <taxon>Pseudomonadati</taxon>
        <taxon>Pseudomonadota</taxon>
        <taxon>Alphaproteobacteria</taxon>
        <taxon>Hyphomicrobiales</taxon>
        <taxon>Kaistiaceae</taxon>
        <taxon>Kaistia</taxon>
    </lineage>
</organism>
<dbReference type="CDD" id="cd17549">
    <property type="entry name" value="REC_DctD-like"/>
    <property type="match status" value="1"/>
</dbReference>
<keyword evidence="1 9" id="KW-0597">Phosphoprotein</keyword>
<keyword evidence="3" id="KW-0067">ATP-binding</keyword>
<dbReference type="Proteomes" id="UP000553963">
    <property type="component" value="Unassembled WGS sequence"/>
</dbReference>
<proteinExistence type="predicted"/>
<dbReference type="Pfam" id="PF00072">
    <property type="entry name" value="Response_reg"/>
    <property type="match status" value="1"/>
</dbReference>
<accession>A0A840AKH6</accession>
<dbReference type="InterPro" id="IPR002197">
    <property type="entry name" value="HTH_Fis"/>
</dbReference>
<keyword evidence="8" id="KW-0804">Transcription</keyword>
<dbReference type="Gene3D" id="3.40.50.2300">
    <property type="match status" value="1"/>
</dbReference>
<dbReference type="Pfam" id="PF25601">
    <property type="entry name" value="AAA_lid_14"/>
    <property type="match status" value="1"/>
</dbReference>
<dbReference type="GO" id="GO:0000160">
    <property type="term" value="P:phosphorelay signal transduction system"/>
    <property type="evidence" value="ECO:0007669"/>
    <property type="project" value="UniProtKB-KW"/>
</dbReference>
<evidence type="ECO:0000313" key="12">
    <source>
        <dbReference type="EMBL" id="MBB3930092.1"/>
    </source>
</evidence>
<keyword evidence="2" id="KW-0547">Nucleotide-binding</keyword>
<keyword evidence="7" id="KW-0010">Activator</keyword>
<dbReference type="PANTHER" id="PTHR32071:SF57">
    <property type="entry name" value="C4-DICARBOXYLATE TRANSPORT TRANSCRIPTIONAL REGULATORY PROTEIN DCTD"/>
    <property type="match status" value="1"/>
</dbReference>
<dbReference type="GO" id="GO:0006355">
    <property type="term" value="P:regulation of DNA-templated transcription"/>
    <property type="evidence" value="ECO:0007669"/>
    <property type="project" value="InterPro"/>
</dbReference>
<feature type="domain" description="Response regulatory" evidence="11">
    <location>
        <begin position="7"/>
        <end position="121"/>
    </location>
</feature>
<feature type="modified residue" description="4-aspartylphosphate" evidence="9">
    <location>
        <position position="56"/>
    </location>
</feature>
<dbReference type="RefSeq" id="WP_183397785.1">
    <property type="nucleotide sequence ID" value="NZ_JACIDS010000002.1"/>
</dbReference>
<dbReference type="InterPro" id="IPR003593">
    <property type="entry name" value="AAA+_ATPase"/>
</dbReference>
<dbReference type="Gene3D" id="3.40.50.300">
    <property type="entry name" value="P-loop containing nucleotide triphosphate hydrolases"/>
    <property type="match status" value="1"/>
</dbReference>
<sequence length="459" mass="50383">MSQPGRPVIFVDDDADLRAATAQTLELAGYKPTVFPSAVAALAAIDAGFPGCVVTDIRMPGLSGLDLFARIKQIDPDLPVILVTGHGDIDLAVGALKDGAYDFIAKPYAAARLIEAVNRAQEKRTLVLENRRLRDDAVERDGDLAFLGEAPAMRRLRATIRQIADADVDVLVEGETGSGKEVVADHLHRWSRRSSRNFVALNCGGLPESVIESELFGHEAGAFTGAQKRRIGRIEHSDGGTLFLDEIETMPLSLQTKLLRVLESRQIEPLGTNEVRPIDLRVVAATKADLGNPQARGSFRSDLYYRLNVVTLKLPPLRERREDIPLLFGAFLRRAAARFGRPVPELTRDALAHLERHDWPGNVRELLHFAERFTLGLAPEAVPATGDDPGLADASQAGLVARVERFEADLIRTVLQEEGGDVRRSIERLQVPRKTFYDKLKRHGITRAEYGNGPASSPD</sequence>
<dbReference type="SUPFAM" id="SSF46689">
    <property type="entry name" value="Homeodomain-like"/>
    <property type="match status" value="1"/>
</dbReference>
<dbReference type="PROSITE" id="PS00688">
    <property type="entry name" value="SIGMA54_INTERACT_3"/>
    <property type="match status" value="1"/>
</dbReference>
<dbReference type="SMART" id="SM00448">
    <property type="entry name" value="REC"/>
    <property type="match status" value="1"/>
</dbReference>
<dbReference type="SMART" id="SM00382">
    <property type="entry name" value="AAA"/>
    <property type="match status" value="1"/>
</dbReference>
<evidence type="ECO:0000256" key="3">
    <source>
        <dbReference type="ARBA" id="ARBA00022840"/>
    </source>
</evidence>
<name>A0A840AKH6_9HYPH</name>
<keyword evidence="13" id="KW-1185">Reference proteome</keyword>
<dbReference type="FunFam" id="3.40.50.300:FF:000006">
    <property type="entry name" value="DNA-binding transcriptional regulator NtrC"/>
    <property type="match status" value="1"/>
</dbReference>
<dbReference type="GO" id="GO:0043565">
    <property type="term" value="F:sequence-specific DNA binding"/>
    <property type="evidence" value="ECO:0007669"/>
    <property type="project" value="InterPro"/>
</dbReference>
<keyword evidence="5" id="KW-0805">Transcription regulation</keyword>
<evidence type="ECO:0000256" key="8">
    <source>
        <dbReference type="ARBA" id="ARBA00023163"/>
    </source>
</evidence>
<dbReference type="Gene3D" id="1.10.10.60">
    <property type="entry name" value="Homeodomain-like"/>
    <property type="match status" value="1"/>
</dbReference>
<dbReference type="PROSITE" id="PS00675">
    <property type="entry name" value="SIGMA54_INTERACT_1"/>
    <property type="match status" value="1"/>
</dbReference>
<dbReference type="SUPFAM" id="SSF52540">
    <property type="entry name" value="P-loop containing nucleoside triphosphate hydrolases"/>
    <property type="match status" value="1"/>
</dbReference>
<dbReference type="FunFam" id="3.40.50.2300:FF:000018">
    <property type="entry name" value="DNA-binding transcriptional regulator NtrC"/>
    <property type="match status" value="1"/>
</dbReference>
<dbReference type="InterPro" id="IPR027417">
    <property type="entry name" value="P-loop_NTPase"/>
</dbReference>
<dbReference type="InterPro" id="IPR009057">
    <property type="entry name" value="Homeodomain-like_sf"/>
</dbReference>
<dbReference type="Pfam" id="PF02954">
    <property type="entry name" value="HTH_8"/>
    <property type="match status" value="1"/>
</dbReference>
<dbReference type="InterPro" id="IPR058031">
    <property type="entry name" value="AAA_lid_NorR"/>
</dbReference>
<protein>
    <submittedName>
        <fullName evidence="12">Two-component system C4-dicarboxylate transport response regulator DctD</fullName>
    </submittedName>
</protein>
<dbReference type="Gene3D" id="1.10.8.60">
    <property type="match status" value="1"/>
</dbReference>
<feature type="domain" description="Sigma-54 factor interaction" evidence="10">
    <location>
        <begin position="146"/>
        <end position="375"/>
    </location>
</feature>
<dbReference type="SUPFAM" id="SSF52172">
    <property type="entry name" value="CheY-like"/>
    <property type="match status" value="1"/>
</dbReference>
<dbReference type="GO" id="GO:0005524">
    <property type="term" value="F:ATP binding"/>
    <property type="evidence" value="ECO:0007669"/>
    <property type="project" value="UniProtKB-KW"/>
</dbReference>
<evidence type="ECO:0000256" key="4">
    <source>
        <dbReference type="ARBA" id="ARBA00023012"/>
    </source>
</evidence>
<dbReference type="InterPro" id="IPR025943">
    <property type="entry name" value="Sigma_54_int_dom_ATP-bd_2"/>
</dbReference>
<evidence type="ECO:0000256" key="6">
    <source>
        <dbReference type="ARBA" id="ARBA00023125"/>
    </source>
</evidence>
<dbReference type="PROSITE" id="PS50110">
    <property type="entry name" value="RESPONSE_REGULATORY"/>
    <property type="match status" value="1"/>
</dbReference>
<evidence type="ECO:0000256" key="7">
    <source>
        <dbReference type="ARBA" id="ARBA00023159"/>
    </source>
</evidence>
<keyword evidence="6" id="KW-0238">DNA-binding</keyword>
<evidence type="ECO:0000313" key="13">
    <source>
        <dbReference type="Proteomes" id="UP000553963"/>
    </source>
</evidence>
<dbReference type="InterPro" id="IPR025944">
    <property type="entry name" value="Sigma_54_int_dom_CS"/>
</dbReference>
<reference evidence="12 13" key="1">
    <citation type="submission" date="2020-08" db="EMBL/GenBank/DDBJ databases">
        <title>Genomic Encyclopedia of Type Strains, Phase IV (KMG-IV): sequencing the most valuable type-strain genomes for metagenomic binning, comparative biology and taxonomic classification.</title>
        <authorList>
            <person name="Goeker M."/>
        </authorList>
    </citation>
    <scope>NUCLEOTIDE SEQUENCE [LARGE SCALE GENOMIC DNA]</scope>
    <source>
        <strain evidence="12 13">DSM 25966</strain>
    </source>
</reference>
<dbReference type="InterPro" id="IPR011006">
    <property type="entry name" value="CheY-like_superfamily"/>
</dbReference>
<dbReference type="PROSITE" id="PS00676">
    <property type="entry name" value="SIGMA54_INTERACT_2"/>
    <property type="match status" value="1"/>
</dbReference>